<dbReference type="InterPro" id="IPR029063">
    <property type="entry name" value="SAM-dependent_MTases_sf"/>
</dbReference>
<keyword evidence="1" id="KW-0474">Menaquinone biosynthesis</keyword>
<keyword evidence="3" id="KW-0808">Transferase</keyword>
<dbReference type="InterPro" id="IPR050508">
    <property type="entry name" value="Methyltransf_Superfamily"/>
</dbReference>
<dbReference type="SUPFAM" id="SSF53335">
    <property type="entry name" value="S-adenosyl-L-methionine-dependent methyltransferases"/>
    <property type="match status" value="1"/>
</dbReference>
<organism evidence="3 4">
    <name type="scientific">Candidatus Methylobacter oryzae</name>
    <dbReference type="NCBI Taxonomy" id="2497749"/>
    <lineage>
        <taxon>Bacteria</taxon>
        <taxon>Pseudomonadati</taxon>
        <taxon>Pseudomonadota</taxon>
        <taxon>Gammaproteobacteria</taxon>
        <taxon>Methylococcales</taxon>
        <taxon>Methylococcaceae</taxon>
        <taxon>Methylobacter</taxon>
    </lineage>
</organism>
<evidence type="ECO:0000313" key="3">
    <source>
        <dbReference type="EMBL" id="TRW97045.1"/>
    </source>
</evidence>
<dbReference type="PROSITE" id="PS51608">
    <property type="entry name" value="SAM_MT_UBIE"/>
    <property type="match status" value="1"/>
</dbReference>
<gene>
    <name evidence="3" type="ORF">EKO24_008160</name>
</gene>
<dbReference type="InterPro" id="IPR004033">
    <property type="entry name" value="UbiE/COQ5_MeTrFase"/>
</dbReference>
<keyword evidence="4" id="KW-1185">Reference proteome</keyword>
<dbReference type="RefSeq" id="WP_127030286.1">
    <property type="nucleotide sequence ID" value="NZ_RYFG02000077.1"/>
</dbReference>
<evidence type="ECO:0000259" key="2">
    <source>
        <dbReference type="Pfam" id="PF13649"/>
    </source>
</evidence>
<comment type="caution">
    <text evidence="3">The sequence shown here is derived from an EMBL/GenBank/DDBJ whole genome shotgun (WGS) entry which is preliminary data.</text>
</comment>
<dbReference type="GO" id="GO:0032259">
    <property type="term" value="P:methylation"/>
    <property type="evidence" value="ECO:0007669"/>
    <property type="project" value="UniProtKB-KW"/>
</dbReference>
<dbReference type="GO" id="GO:0008168">
    <property type="term" value="F:methyltransferase activity"/>
    <property type="evidence" value="ECO:0007669"/>
    <property type="project" value="UniProtKB-KW"/>
</dbReference>
<name>A0ABY3CBT8_9GAMM</name>
<evidence type="ECO:0000313" key="4">
    <source>
        <dbReference type="Proteomes" id="UP000733744"/>
    </source>
</evidence>
<dbReference type="EMBL" id="RYFG02000077">
    <property type="protein sequence ID" value="TRW97045.1"/>
    <property type="molecule type" value="Genomic_DNA"/>
</dbReference>
<dbReference type="Proteomes" id="UP000733744">
    <property type="component" value="Unassembled WGS sequence"/>
</dbReference>
<sequence length="272" mass="29535">MNDLNTPQAKAAAAYNAASDLFDHPANTFWDRFGRSTINRLELKPGASVLDVCCGSGASALPAAEQVGPGGRVVGVDVAEKLLNLASAKAQNQGLDNIEFRAGDMLDTGFADASFDAVVCVFGIFFVDDIPAAIRELWRVLRPGGKLAITTWGPDFFEPANAVFWNAVRDVRPELYKGFNPWDRIAEPAALSAIFNESRVPEPLIVAEAATHPIVSPEDWWTTLLGSGYRGTIEQLEPAMVEHVRQANHSFIVDRKIQAVQANVLYAVAEKL</sequence>
<accession>A0ABY3CBT8</accession>
<reference evidence="3 4" key="1">
    <citation type="journal article" date="2019" name="Antonie Van Leeuwenhoek">
        <title>Description of 'Ca. Methylobacter oryzae' KRF1, a novel species from the environmentally important Methylobacter clade 2.</title>
        <authorList>
            <person name="Khatri K."/>
            <person name="Mohite J.A."/>
            <person name="Pandit P.S."/>
            <person name="Bahulikar R."/>
            <person name="Rahalkar M.C."/>
        </authorList>
    </citation>
    <scope>NUCLEOTIDE SEQUENCE [LARGE SCALE GENOMIC DNA]</scope>
    <source>
        <strain evidence="3 4">KRF1</strain>
    </source>
</reference>
<proteinExistence type="predicted"/>
<feature type="domain" description="Methyltransferase" evidence="2">
    <location>
        <begin position="49"/>
        <end position="145"/>
    </location>
</feature>
<dbReference type="PANTHER" id="PTHR42912">
    <property type="entry name" value="METHYLTRANSFERASE"/>
    <property type="match status" value="1"/>
</dbReference>
<evidence type="ECO:0000256" key="1">
    <source>
        <dbReference type="ARBA" id="ARBA00022428"/>
    </source>
</evidence>
<dbReference type="CDD" id="cd02440">
    <property type="entry name" value="AdoMet_MTases"/>
    <property type="match status" value="1"/>
</dbReference>
<dbReference type="Pfam" id="PF13649">
    <property type="entry name" value="Methyltransf_25"/>
    <property type="match status" value="1"/>
</dbReference>
<protein>
    <submittedName>
        <fullName evidence="3">Methyltransferase domain-containing protein</fullName>
    </submittedName>
</protein>
<keyword evidence="3" id="KW-0489">Methyltransferase</keyword>
<dbReference type="Gene3D" id="3.40.50.150">
    <property type="entry name" value="Vaccinia Virus protein VP39"/>
    <property type="match status" value="1"/>
</dbReference>
<dbReference type="InterPro" id="IPR041698">
    <property type="entry name" value="Methyltransf_25"/>
</dbReference>